<keyword evidence="1" id="KW-0732">Signal</keyword>
<protein>
    <recommendedName>
        <fullName evidence="4">Molecular chaperone</fullName>
    </recommendedName>
</protein>
<dbReference type="AlphaFoldDB" id="A0A1Y3NWC4"/>
<evidence type="ECO:0000313" key="2">
    <source>
        <dbReference type="EMBL" id="OUM71889.1"/>
    </source>
</evidence>
<name>A0A1Y3NWC4_9PSED</name>
<gene>
    <name evidence="2" type="ORF">AUC60_21440</name>
</gene>
<dbReference type="EMBL" id="LOHF01000022">
    <property type="protein sequence ID" value="OUM71889.1"/>
    <property type="molecule type" value="Genomic_DNA"/>
</dbReference>
<dbReference type="InterPro" id="IPR013783">
    <property type="entry name" value="Ig-like_fold"/>
</dbReference>
<evidence type="ECO:0008006" key="4">
    <source>
        <dbReference type="Google" id="ProtNLM"/>
    </source>
</evidence>
<feature type="signal peptide" evidence="1">
    <location>
        <begin position="1"/>
        <end position="20"/>
    </location>
</feature>
<organism evidence="2 3">
    <name type="scientific">Pseudomonas caspiana</name>
    <dbReference type="NCBI Taxonomy" id="1451454"/>
    <lineage>
        <taxon>Bacteria</taxon>
        <taxon>Pseudomonadati</taxon>
        <taxon>Pseudomonadota</taxon>
        <taxon>Gammaproteobacteria</taxon>
        <taxon>Pseudomonadales</taxon>
        <taxon>Pseudomonadaceae</taxon>
        <taxon>Pseudomonas</taxon>
    </lineage>
</organism>
<keyword evidence="3" id="KW-1185">Reference proteome</keyword>
<accession>A0A1Y3NWC4</accession>
<comment type="caution">
    <text evidence="2">The sequence shown here is derived from an EMBL/GenBank/DDBJ whole genome shotgun (WGS) entry which is preliminary data.</text>
</comment>
<dbReference type="RefSeq" id="WP_087272552.1">
    <property type="nucleotide sequence ID" value="NZ_JBJGBV010000004.1"/>
</dbReference>
<dbReference type="OrthoDB" id="9972189at2"/>
<feature type="chain" id="PRO_5011002941" description="Molecular chaperone" evidence="1">
    <location>
        <begin position="21"/>
        <end position="267"/>
    </location>
</feature>
<dbReference type="Proteomes" id="UP000195440">
    <property type="component" value="Unassembled WGS sequence"/>
</dbReference>
<dbReference type="Gene3D" id="2.60.40.10">
    <property type="entry name" value="Immunoglobulins"/>
    <property type="match status" value="1"/>
</dbReference>
<reference evidence="2 3" key="1">
    <citation type="journal article" date="2017" name="Syst. Appl. Microbiol.">
        <title>Pseudomonas caspiana sp. nov., a citrus pathogen in the Pseudomonas syringae phylogenetic group.</title>
        <authorList>
            <person name="Busquets A."/>
            <person name="Gomila M."/>
            <person name="Beiki F."/>
            <person name="Mulet M."/>
            <person name="Rahimian H."/>
            <person name="Garcia-Valdes E."/>
            <person name="Lalucat J."/>
        </authorList>
    </citation>
    <scope>NUCLEOTIDE SEQUENCE [LARGE SCALE GENOMIC DNA]</scope>
    <source>
        <strain evidence="2 3">FBF102</strain>
    </source>
</reference>
<evidence type="ECO:0000256" key="1">
    <source>
        <dbReference type="SAM" id="SignalP"/>
    </source>
</evidence>
<evidence type="ECO:0000313" key="3">
    <source>
        <dbReference type="Proteomes" id="UP000195440"/>
    </source>
</evidence>
<proteinExistence type="predicted"/>
<sequence length="267" mass="29272">MNFKFAVCLALNLVCLSALADTLTVKMDKNYYFQKFDQKEIEISVSNPSSKLVFAEAALYKGNLKDGQVDFDFGNKITNYDVYPTSIVIPAGQNKKIKLFRDTAAVRTGQEEYYRIRVTPKSADAALKANPKLMELLTASEKQSIADEGSVTAKLNFFLGSGSVLIVQEGASVLDKNISISKLVKNATVEFFVSNNGVETVELEDAKVFVGKKFIQLGSILLRAGGSRTIAISSEDLKGNSMTADSDFNEVRFADQHKQDHVIALGK</sequence>